<feature type="compositionally biased region" description="Low complexity" evidence="1">
    <location>
        <begin position="1052"/>
        <end position="1065"/>
    </location>
</feature>
<sequence>MTLRPLHPPRPLRPPRPPLPTTSRPQRLVATPGEESLLEGQLRTLATPPTPESLPRQNLDAPGEPTRPTRTERPLPSPMPTGGLTPGRSDGDKGFPMTPSPHPAAAVRLTKGVRSFISPQLARIWGAGDGDEWKKMNHEPSRARANAPPWMKIRRRRRRYPGGGGARQPPAHTPDRSKSTASQTELRTKPGAQEKDVMGDAKGRRNGGDGNTAIPAKYGGPSEPFPAEMSVADRYEAGREGRRTPIDFKVTKTGDFGGFSVTKTEEVDPINGFSVTRTEVDPARGRVVVTNAGEGQRSSSSGSETSSRRRGLLRRVNPQDKLSPEAKAAASKAEEPPPRLRLRDPRPEASASKRERGKMEDKGGGNHAGGDEAPERKEKPDGKEETPDKTRVPQDDLESKLSRQAGSATVKPSTAERSRSKMQTDLKTQQKTFGSSDVTLRNSERTSLSATNDPLPLPTLRIHSRSSTLYPEANKTKQTQVNAEAEKDVDVDASIFDLPVDEAGPESRLHYQREMPDRGSPPRRPTAAPTRVFPSTTLSSVFSEELIPPLPNQWDDDWRHAGPSRGDKKTERHSDSDDAPPYESGDRQPPDSQKEKQRTTKDQESPKAAGGATSDRTRAEVRPALGKADLRASSWPGPGERVEYVTVVPGGHWDVWGGPTLWDSLTPHSNNSHTNPQVYSVYWGDTGGPGSPPGWPEGVWVIRGGSLLAIMALVVTISVQVARDGPATAPCLGRRRPRPRPPQPARHARDQPRHVPGLGPRPPHLRDPGKGACSVCLARPFGESGGPPRPSQAHIGPGSHTGATGPGKNILIPSKARAVTRPHARTYSKVGTRRHVRHDQERPRVEQSRGIKVPSPPLSLPLLPLPPSPDPVLSRAPFHPSPHPTPQHHDDAFLPQFAAHHLYSPPFSLPVRPPRFPLPVRLSPLPLPVRLPPPFSFVNAGVCVAAQKVLLDTRDGVKHEIMTRHKRDLRGAVALLPLEGISWFLAVVALEDHQSLALDFAAAFVSAALGWLVLYFHGWTWSCHGLCWLRRRLATTRRVDDLSLPLTAATTTTFSSPAAPPAAHARCPHRPPHRHRGPPPPATPAHQTLVPHRRSSPSSPLSRSTSAERSTETVTGRAEVRSRPRRRAPTRVPSDPRPAPDVTVPLKVLS</sequence>
<organism evidence="3 4">
    <name type="scientific">Penaeus vannamei</name>
    <name type="common">Whiteleg shrimp</name>
    <name type="synonym">Litopenaeus vannamei</name>
    <dbReference type="NCBI Taxonomy" id="6689"/>
    <lineage>
        <taxon>Eukaryota</taxon>
        <taxon>Metazoa</taxon>
        <taxon>Ecdysozoa</taxon>
        <taxon>Arthropoda</taxon>
        <taxon>Crustacea</taxon>
        <taxon>Multicrustacea</taxon>
        <taxon>Malacostraca</taxon>
        <taxon>Eumalacostraca</taxon>
        <taxon>Eucarida</taxon>
        <taxon>Decapoda</taxon>
        <taxon>Dendrobranchiata</taxon>
        <taxon>Penaeoidea</taxon>
        <taxon>Penaeidae</taxon>
        <taxon>Penaeus</taxon>
    </lineage>
</organism>
<keyword evidence="2" id="KW-0812">Transmembrane</keyword>
<feature type="compositionally biased region" description="Pro residues" evidence="1">
    <location>
        <begin position="854"/>
        <end position="870"/>
    </location>
</feature>
<reference evidence="3 4" key="2">
    <citation type="submission" date="2019-01" db="EMBL/GenBank/DDBJ databases">
        <title>The decoding of complex shrimp genome reveals the adaptation for benthos swimmer, frequently molting mechanism and breeding impact on genome.</title>
        <authorList>
            <person name="Sun Y."/>
            <person name="Gao Y."/>
            <person name="Yu Y."/>
        </authorList>
    </citation>
    <scope>NUCLEOTIDE SEQUENCE [LARGE SCALE GENOMIC DNA]</scope>
    <source>
        <tissue evidence="3">Muscle</tissue>
    </source>
</reference>
<feature type="compositionally biased region" description="Polar residues" evidence="1">
    <location>
        <begin position="533"/>
        <end position="542"/>
    </location>
</feature>
<dbReference type="AlphaFoldDB" id="A0A3R7PS53"/>
<evidence type="ECO:0000313" key="4">
    <source>
        <dbReference type="Proteomes" id="UP000283509"/>
    </source>
</evidence>
<feature type="region of interest" description="Disordered" evidence="1">
    <location>
        <begin position="276"/>
        <end position="636"/>
    </location>
</feature>
<feature type="region of interest" description="Disordered" evidence="1">
    <location>
        <begin position="1052"/>
        <end position="1150"/>
    </location>
</feature>
<keyword evidence="2" id="KW-0472">Membrane</keyword>
<feature type="compositionally biased region" description="Basic and acidic residues" evidence="1">
    <location>
        <begin position="505"/>
        <end position="517"/>
    </location>
</feature>
<feature type="compositionally biased region" description="Basic and acidic residues" evidence="1">
    <location>
        <begin position="838"/>
        <end position="849"/>
    </location>
</feature>
<protein>
    <submittedName>
        <fullName evidence="3">Uncharacterized protein</fullName>
    </submittedName>
</protein>
<feature type="compositionally biased region" description="Basic residues" evidence="1">
    <location>
        <begin position="818"/>
        <end position="837"/>
    </location>
</feature>
<feature type="compositionally biased region" description="Basic residues" evidence="1">
    <location>
        <begin position="1066"/>
        <end position="1077"/>
    </location>
</feature>
<feature type="compositionally biased region" description="Pro residues" evidence="1">
    <location>
        <begin position="1"/>
        <end position="20"/>
    </location>
</feature>
<feature type="compositionally biased region" description="Low complexity" evidence="1">
    <location>
        <begin position="293"/>
        <end position="305"/>
    </location>
</feature>
<feature type="compositionally biased region" description="Basic and acidic residues" evidence="1">
    <location>
        <begin position="332"/>
        <end position="401"/>
    </location>
</feature>
<feature type="region of interest" description="Disordered" evidence="1">
    <location>
        <begin position="726"/>
        <end position="889"/>
    </location>
</feature>
<evidence type="ECO:0000256" key="2">
    <source>
        <dbReference type="SAM" id="Phobius"/>
    </source>
</evidence>
<accession>A0A3R7PS53</accession>
<feature type="region of interest" description="Disordered" evidence="1">
    <location>
        <begin position="1"/>
        <end position="104"/>
    </location>
</feature>
<comment type="caution">
    <text evidence="3">The sequence shown here is derived from an EMBL/GenBank/DDBJ whole genome shotgun (WGS) entry which is preliminary data.</text>
</comment>
<gene>
    <name evidence="3" type="ORF">C7M84_006205</name>
</gene>
<feature type="compositionally biased region" description="Basic and acidic residues" evidence="1">
    <location>
        <begin position="556"/>
        <end position="576"/>
    </location>
</feature>
<feature type="transmembrane region" description="Helical" evidence="2">
    <location>
        <begin position="972"/>
        <end position="990"/>
    </location>
</feature>
<feature type="compositionally biased region" description="Basic and acidic residues" evidence="1">
    <location>
        <begin position="131"/>
        <end position="142"/>
    </location>
</feature>
<keyword evidence="4" id="KW-1185">Reference proteome</keyword>
<evidence type="ECO:0000256" key="1">
    <source>
        <dbReference type="SAM" id="MobiDB-lite"/>
    </source>
</evidence>
<dbReference type="Proteomes" id="UP000283509">
    <property type="component" value="Unassembled WGS sequence"/>
</dbReference>
<feature type="compositionally biased region" description="Basic and acidic residues" evidence="1">
    <location>
        <begin position="584"/>
        <end position="605"/>
    </location>
</feature>
<feature type="compositionally biased region" description="Polar residues" evidence="1">
    <location>
        <begin position="425"/>
        <end position="452"/>
    </location>
</feature>
<name>A0A3R7PS53_PENVA</name>
<feature type="compositionally biased region" description="Basic and acidic residues" evidence="1">
    <location>
        <begin position="414"/>
        <end position="424"/>
    </location>
</feature>
<feature type="compositionally biased region" description="Low complexity" evidence="1">
    <location>
        <begin position="1096"/>
        <end position="1117"/>
    </location>
</feature>
<evidence type="ECO:0000313" key="3">
    <source>
        <dbReference type="EMBL" id="ROT75253.1"/>
    </source>
</evidence>
<feature type="compositionally biased region" description="Polar residues" evidence="1">
    <location>
        <begin position="402"/>
        <end position="412"/>
    </location>
</feature>
<proteinExistence type="predicted"/>
<keyword evidence="2" id="KW-1133">Transmembrane helix</keyword>
<feature type="transmembrane region" description="Helical" evidence="2">
    <location>
        <begin position="996"/>
        <end position="1016"/>
    </location>
</feature>
<reference evidence="3 4" key="1">
    <citation type="submission" date="2018-04" db="EMBL/GenBank/DDBJ databases">
        <authorList>
            <person name="Zhang X."/>
            <person name="Yuan J."/>
            <person name="Li F."/>
            <person name="Xiang J."/>
        </authorList>
    </citation>
    <scope>NUCLEOTIDE SEQUENCE [LARGE SCALE GENOMIC DNA]</scope>
    <source>
        <tissue evidence="3">Muscle</tissue>
    </source>
</reference>
<feature type="compositionally biased region" description="Basic and acidic residues" evidence="1">
    <location>
        <begin position="186"/>
        <end position="207"/>
    </location>
</feature>
<dbReference type="EMBL" id="QCYY01001796">
    <property type="protein sequence ID" value="ROT75253.1"/>
    <property type="molecule type" value="Genomic_DNA"/>
</dbReference>
<feature type="region of interest" description="Disordered" evidence="1">
    <location>
        <begin position="126"/>
        <end position="227"/>
    </location>
</feature>